<protein>
    <submittedName>
        <fullName evidence="2">Wsv021-like protein</fullName>
    </submittedName>
</protein>
<keyword evidence="1" id="KW-0812">Transmembrane</keyword>
<feature type="transmembrane region" description="Helical" evidence="1">
    <location>
        <begin position="6"/>
        <end position="28"/>
    </location>
</feature>
<keyword evidence="1" id="KW-1133">Transmembrane helix</keyword>
<evidence type="ECO:0000313" key="2">
    <source>
        <dbReference type="EMBL" id="BDT63369.1"/>
    </source>
</evidence>
<organism evidence="2">
    <name type="scientific">Armadillidium vulgare clopovirus</name>
    <dbReference type="NCBI Taxonomy" id="2984284"/>
    <lineage>
        <taxon>Viruses</taxon>
        <taxon>Viruses incertae sedis</taxon>
        <taxon>Naldaviricetes</taxon>
        <taxon>Nimaviridae</taxon>
    </lineage>
</organism>
<reference evidence="2" key="1">
    <citation type="submission" date="2022-10" db="EMBL/GenBank/DDBJ databases">
        <title>Genome sequences of endogenous nimaviruses in decapod crustaceans.</title>
        <authorList>
            <person name="Kawato S."/>
            <person name="Nozaki R."/>
            <person name="Kondo H."/>
            <person name="Hirono I."/>
        </authorList>
    </citation>
    <scope>NUCLEOTIDE SEQUENCE</scope>
    <source>
        <strain evidence="2">TUMSAT20210906</strain>
    </source>
</reference>
<sequence length="234" mass="27448">MIDQLISALIVYILFSVFLVIIVHFILIRRRRRVNESYINNISKIEKYSDDDGVEGEEKNPRGINNNKWIEKHLHYAIPLTRNKILKVSGREFLTFAALLKCAREKLKNPLCTDDEAWLHYVTFATANYFKYLIFVSSNREEEKNIIISNDSNPSIEYLSKTFFPTPYKGPLLNRLGQVVTDKEIFREYVKLLFQINKDVANTWDDEISFFSNKHPNIPKEYIGIDLTEKMNMG</sequence>
<name>A0A9C7F0Z6_9VIRU</name>
<proteinExistence type="predicted"/>
<keyword evidence="1" id="KW-0472">Membrane</keyword>
<dbReference type="EMBL" id="LC738883">
    <property type="protein sequence ID" value="BDT63369.1"/>
    <property type="molecule type" value="Genomic_DNA"/>
</dbReference>
<evidence type="ECO:0000256" key="1">
    <source>
        <dbReference type="SAM" id="Phobius"/>
    </source>
</evidence>
<accession>A0A9C7F0Z6</accession>